<dbReference type="PANTHER" id="PTHR35182">
    <property type="entry name" value="PROTEIN CBG13762"/>
    <property type="match status" value="1"/>
</dbReference>
<reference evidence="2" key="1">
    <citation type="submission" date="2022-11" db="EMBL/GenBank/DDBJ databases">
        <authorList>
            <person name="Kikuchi T."/>
        </authorList>
    </citation>
    <scope>NUCLEOTIDE SEQUENCE</scope>
    <source>
        <strain evidence="2">PS1010</strain>
    </source>
</reference>
<dbReference type="PANTHER" id="PTHR35182:SF1">
    <property type="entry name" value="COLD-SHOCK PROTEIN-RELATED"/>
    <property type="match status" value="1"/>
</dbReference>
<organism evidence="2 3">
    <name type="scientific">Caenorhabditis angaria</name>
    <dbReference type="NCBI Taxonomy" id="860376"/>
    <lineage>
        <taxon>Eukaryota</taxon>
        <taxon>Metazoa</taxon>
        <taxon>Ecdysozoa</taxon>
        <taxon>Nematoda</taxon>
        <taxon>Chromadorea</taxon>
        <taxon>Rhabditida</taxon>
        <taxon>Rhabditina</taxon>
        <taxon>Rhabditomorpha</taxon>
        <taxon>Rhabditoidea</taxon>
        <taxon>Rhabditidae</taxon>
        <taxon>Peloderinae</taxon>
        <taxon>Caenorhabditis</taxon>
    </lineage>
</organism>
<proteinExistence type="predicted"/>
<dbReference type="EMBL" id="CANHGI010000005">
    <property type="protein sequence ID" value="CAI5453080.1"/>
    <property type="molecule type" value="Genomic_DNA"/>
</dbReference>
<evidence type="ECO:0000256" key="1">
    <source>
        <dbReference type="SAM" id="SignalP"/>
    </source>
</evidence>
<evidence type="ECO:0000313" key="2">
    <source>
        <dbReference type="EMBL" id="CAI5453080.1"/>
    </source>
</evidence>
<feature type="signal peptide" evidence="1">
    <location>
        <begin position="1"/>
        <end position="20"/>
    </location>
</feature>
<dbReference type="Proteomes" id="UP001152747">
    <property type="component" value="Unassembled WGS sequence"/>
</dbReference>
<dbReference type="OrthoDB" id="5781203at2759"/>
<feature type="chain" id="PRO_5040266396" evidence="1">
    <location>
        <begin position="21"/>
        <end position="128"/>
    </location>
</feature>
<dbReference type="AlphaFoldDB" id="A0A9P1IVN4"/>
<protein>
    <submittedName>
        <fullName evidence="2">Uncharacterized protein</fullName>
    </submittedName>
</protein>
<evidence type="ECO:0000313" key="3">
    <source>
        <dbReference type="Proteomes" id="UP001152747"/>
    </source>
</evidence>
<accession>A0A9P1IVN4</accession>
<keyword evidence="3" id="KW-1185">Reference proteome</keyword>
<comment type="caution">
    <text evidence="2">The sequence shown here is derived from an EMBL/GenBank/DDBJ whole genome shotgun (WGS) entry which is preliminary data.</text>
</comment>
<name>A0A9P1IVN4_9PELO</name>
<gene>
    <name evidence="2" type="ORF">CAMP_LOCUS15717</name>
</gene>
<sequence>MRVFFILIFLFTIFIGTTDCETKVAYSYGWIGDNVDLELGKSAQYRRLIGKVKQVYRVCNGKNAAKCGYWENIKTKKKVANASKTTFNSTGNILTIKKVTLKDAGTYWTNDVNDVTYLMVSEPGLLGK</sequence>
<keyword evidence="1" id="KW-0732">Signal</keyword>